<evidence type="ECO:0000256" key="3">
    <source>
        <dbReference type="ARBA" id="ARBA00022801"/>
    </source>
</evidence>
<name>A0A5M3YL34_ASPTE</name>
<dbReference type="PROSITE" id="PS51257">
    <property type="entry name" value="PROKAR_LIPOPROTEIN"/>
    <property type="match status" value="1"/>
</dbReference>
<gene>
    <name evidence="6" type="ORF">ATEIFO6365_0003003600</name>
</gene>
<proteinExistence type="inferred from homology"/>
<accession>A0A5M3YL34</accession>
<dbReference type="GO" id="GO:0016787">
    <property type="term" value="F:hydrolase activity"/>
    <property type="evidence" value="ECO:0007669"/>
    <property type="project" value="UniProtKB-KW"/>
</dbReference>
<keyword evidence="3" id="KW-0378">Hydrolase</keyword>
<dbReference type="InterPro" id="IPR002018">
    <property type="entry name" value="CarbesteraseB"/>
</dbReference>
<keyword evidence="2" id="KW-0677">Repeat</keyword>
<dbReference type="InterPro" id="IPR050309">
    <property type="entry name" value="Type-B_Carboxylest/Lipase"/>
</dbReference>
<dbReference type="SUPFAM" id="SSF52540">
    <property type="entry name" value="P-loop containing nucleoside triphosphate hydrolases"/>
    <property type="match status" value="1"/>
</dbReference>
<dbReference type="SUPFAM" id="SSF53474">
    <property type="entry name" value="alpha/beta-Hydrolases"/>
    <property type="match status" value="1"/>
</dbReference>
<dbReference type="InterPro" id="IPR027417">
    <property type="entry name" value="P-loop_NTPase"/>
</dbReference>
<dbReference type="PANTHER" id="PTHR11559">
    <property type="entry name" value="CARBOXYLESTERASE"/>
    <property type="match status" value="1"/>
</dbReference>
<dbReference type="InterPro" id="IPR019826">
    <property type="entry name" value="Carboxylesterase_B_AS"/>
</dbReference>
<dbReference type="PROSITE" id="PS00122">
    <property type="entry name" value="CARBOXYLESTERASE_B_1"/>
    <property type="match status" value="1"/>
</dbReference>
<dbReference type="FunFam" id="3.40.50.1820:FF:000316">
    <property type="entry name" value="Carboxylic ester hydrolase"/>
    <property type="match status" value="1"/>
</dbReference>
<dbReference type="Pfam" id="PF00135">
    <property type="entry name" value="COesterase"/>
    <property type="match status" value="1"/>
</dbReference>
<dbReference type="PROSITE" id="PS00941">
    <property type="entry name" value="CARBOXYLESTERASE_B_2"/>
    <property type="match status" value="1"/>
</dbReference>
<dbReference type="Pfam" id="PF24883">
    <property type="entry name" value="NPHP3_N"/>
    <property type="match status" value="1"/>
</dbReference>
<protein>
    <submittedName>
        <fullName evidence="6">Triacylglycerol lipase</fullName>
    </submittedName>
</protein>
<dbReference type="EMBL" id="BLJY01000003">
    <property type="protein sequence ID" value="GFF13983.1"/>
    <property type="molecule type" value="Genomic_DNA"/>
</dbReference>
<dbReference type="InterPro" id="IPR056884">
    <property type="entry name" value="NPHP3-like_N"/>
</dbReference>
<evidence type="ECO:0000256" key="2">
    <source>
        <dbReference type="ARBA" id="ARBA00022737"/>
    </source>
</evidence>
<feature type="domain" description="Carboxylesterase type B" evidence="4">
    <location>
        <begin position="21"/>
        <end position="496"/>
    </location>
</feature>
<evidence type="ECO:0000256" key="1">
    <source>
        <dbReference type="ARBA" id="ARBA00005964"/>
    </source>
</evidence>
<evidence type="ECO:0000313" key="7">
    <source>
        <dbReference type="Proteomes" id="UP000452235"/>
    </source>
</evidence>
<dbReference type="VEuPathDB" id="FungiDB:ATEG_00034"/>
<dbReference type="InterPro" id="IPR019819">
    <property type="entry name" value="Carboxylesterase_B_CS"/>
</dbReference>
<reference evidence="6 7" key="1">
    <citation type="submission" date="2020-01" db="EMBL/GenBank/DDBJ databases">
        <title>Aspergillus terreus IFO 6365 whole genome shotgun sequence.</title>
        <authorList>
            <person name="Kanamasa S."/>
            <person name="Takahashi H."/>
        </authorList>
    </citation>
    <scope>NUCLEOTIDE SEQUENCE [LARGE SCALE GENOMIC DNA]</scope>
    <source>
        <strain evidence="6 7">IFO 6365</strain>
    </source>
</reference>
<evidence type="ECO:0000313" key="6">
    <source>
        <dbReference type="EMBL" id="GFF13983.1"/>
    </source>
</evidence>
<dbReference type="Gene3D" id="3.40.50.1820">
    <property type="entry name" value="alpha/beta hydrolase"/>
    <property type="match status" value="1"/>
</dbReference>
<dbReference type="Gene3D" id="3.40.50.300">
    <property type="entry name" value="P-loop containing nucleotide triphosphate hydrolases"/>
    <property type="match status" value="1"/>
</dbReference>
<comment type="similarity">
    <text evidence="1">Belongs to the type-B carboxylesterase/lipase family.</text>
</comment>
<feature type="domain" description="Nephrocystin 3-like N-terminal" evidence="5">
    <location>
        <begin position="797"/>
        <end position="972"/>
    </location>
</feature>
<organism evidence="6 7">
    <name type="scientific">Aspergillus terreus</name>
    <dbReference type="NCBI Taxonomy" id="33178"/>
    <lineage>
        <taxon>Eukaryota</taxon>
        <taxon>Fungi</taxon>
        <taxon>Dikarya</taxon>
        <taxon>Ascomycota</taxon>
        <taxon>Pezizomycotina</taxon>
        <taxon>Eurotiomycetes</taxon>
        <taxon>Eurotiomycetidae</taxon>
        <taxon>Eurotiales</taxon>
        <taxon>Aspergillaceae</taxon>
        <taxon>Aspergillus</taxon>
        <taxon>Aspergillus subgen. Circumdati</taxon>
    </lineage>
</organism>
<keyword evidence="7" id="KW-1185">Reference proteome</keyword>
<sequence>MKLHSILLALVFLFSLACAQNTVVDLGYARYRGQTLSSGVNQWLGIRYAAPPVGPLRFAAPQDPRAMEGIQYASKHGPICIPTGKYPVPQGASEDCLFLDVYAPAQTKRHPRLLPVYVWIQGGGYNENSQANYNGTGLIQASHMDIVVVTFNYRVGPYGFLSGEEVLKGGSLNNGLKDHIKVLQWVQKHIRKFGGDPERVVIGGASAGGASVTLLLSAYGGRDDHLFRGAAAESQSFAGMLTLGESQFLYNNLVIRTGCASDTDTLACLRRLDTASLQLQNIQTPLPRAQQAPLYLYGPTIDKDLVPDYTYRLFHQGKFIKVPVIFGDASDEGTVFVPKNTSTLGEADTFIQNQFPEIELHHFAKINKWYFTDDQLVPYPHAGHYWKATSNAYGEMRYICPGIDMSSIYAEAGVSSWNFHYAVLDPQSEASGEGTTHTVERFAIWGPQYVPEKAPESYFTSNAPIVPVMQGYWTSFIKSLDPNLYRYPGSPEWKTWGNGDGYRRLFIRTGETRSLVSLTEFPGLEMDALAATGLASNIVSFVDFGATVLNTAWEIYNSTSGDTSSNRSYESVAHQMEIFARDLLVSDTFSGKDKALYALAQECRDLAIQILKLLQKIRPKDSKAKRQVAWNAVKSLKYDKKRLELQERLDNCREQLALQLNEKSCSEIRRNLEALMSTSQENSDRVVQLQQQVEELRQSLEKTYLRHSRDHIQHLLNLSEDTFHALINQYLIESLAFHDMYGRFDTIAKAHYDTFKWIFYGDTNSDGSADNADDITRSIMEYSYDERQDAYRDSARDSFLSWLSSDHGIFHICGKLGSGKSTLMKFLCEDARTKEVLEQWAGDRTLVMARFFFWKPGSKMQKSMDGLLRALLYETLKSLPALVPTILPEQWNAISATPWQMHKRLELRPETIREVFDRLIVSHTENLAICFFIDGLDEYEQTLQEDHLSMIERLDSWCGRKAGNIKICVSSREYNVFMNHLPSQRRIRMQDLTDKDIRLYIQDKTDFAESPEQAQYLVETIASKADGIFLWVALVVTRARELQEHSVGFEGILDEVDRVPRGLEELFKHILESLEPSDRMRAYQTFAMMMRLQRENVHFPLLAYAFIDNYDKQSQAVDSPLPASSREPKSIYDLKIQAVKKLRGYCKGLVESATTDLAGSDFWEWEILQFCHRSVPEFLNSHILGDRTRYMQSFKEEDAISRLLLACIRKHPSNGSDDRRWLARLSSKQLCFVKGWGYPKKDIGVLGSYAAIQRAS</sequence>
<dbReference type="OrthoDB" id="408631at2759"/>
<dbReference type="AlphaFoldDB" id="A0A5M3YL34"/>
<evidence type="ECO:0000259" key="4">
    <source>
        <dbReference type="Pfam" id="PF00135"/>
    </source>
</evidence>
<dbReference type="Proteomes" id="UP000452235">
    <property type="component" value="Unassembled WGS sequence"/>
</dbReference>
<evidence type="ECO:0000259" key="5">
    <source>
        <dbReference type="Pfam" id="PF24883"/>
    </source>
</evidence>
<dbReference type="InterPro" id="IPR029058">
    <property type="entry name" value="AB_hydrolase_fold"/>
</dbReference>
<comment type="caution">
    <text evidence="6">The sequence shown here is derived from an EMBL/GenBank/DDBJ whole genome shotgun (WGS) entry which is preliminary data.</text>
</comment>
<dbReference type="VEuPathDB" id="FungiDB:ATEG_00033"/>